<dbReference type="AlphaFoldDB" id="A0A0L0FC72"/>
<evidence type="ECO:0000256" key="1">
    <source>
        <dbReference type="SAM" id="SignalP"/>
    </source>
</evidence>
<evidence type="ECO:0000313" key="2">
    <source>
        <dbReference type="EMBL" id="KNC74377.1"/>
    </source>
</evidence>
<feature type="chain" id="PRO_5005538501" evidence="1">
    <location>
        <begin position="19"/>
        <end position="157"/>
    </location>
</feature>
<dbReference type="EMBL" id="KQ244471">
    <property type="protein sequence ID" value="KNC74377.1"/>
    <property type="molecule type" value="Genomic_DNA"/>
</dbReference>
<dbReference type="GeneID" id="25913578"/>
<accession>A0A0L0FC72</accession>
<protein>
    <submittedName>
        <fullName evidence="2">Uncharacterized protein</fullName>
    </submittedName>
</protein>
<dbReference type="Proteomes" id="UP000054560">
    <property type="component" value="Unassembled WGS sequence"/>
</dbReference>
<evidence type="ECO:0000313" key="3">
    <source>
        <dbReference type="Proteomes" id="UP000054560"/>
    </source>
</evidence>
<keyword evidence="1" id="KW-0732">Signal</keyword>
<dbReference type="RefSeq" id="XP_014148279.1">
    <property type="nucleotide sequence ID" value="XM_014292804.1"/>
</dbReference>
<reference evidence="2 3" key="1">
    <citation type="submission" date="2011-02" db="EMBL/GenBank/DDBJ databases">
        <title>The Genome Sequence of Sphaeroforma arctica JP610.</title>
        <authorList>
            <consortium name="The Broad Institute Genome Sequencing Platform"/>
            <person name="Russ C."/>
            <person name="Cuomo C."/>
            <person name="Young S.K."/>
            <person name="Zeng Q."/>
            <person name="Gargeya S."/>
            <person name="Alvarado L."/>
            <person name="Berlin A."/>
            <person name="Chapman S.B."/>
            <person name="Chen Z."/>
            <person name="Freedman E."/>
            <person name="Gellesch M."/>
            <person name="Goldberg J."/>
            <person name="Griggs A."/>
            <person name="Gujja S."/>
            <person name="Heilman E."/>
            <person name="Heiman D."/>
            <person name="Howarth C."/>
            <person name="Mehta T."/>
            <person name="Neiman D."/>
            <person name="Pearson M."/>
            <person name="Roberts A."/>
            <person name="Saif S."/>
            <person name="Shea T."/>
            <person name="Shenoy N."/>
            <person name="Sisk P."/>
            <person name="Stolte C."/>
            <person name="Sykes S."/>
            <person name="White J."/>
            <person name="Yandava C."/>
            <person name="Burger G."/>
            <person name="Gray M.W."/>
            <person name="Holland P.W.H."/>
            <person name="King N."/>
            <person name="Lang F.B.F."/>
            <person name="Roger A.J."/>
            <person name="Ruiz-Trillo I."/>
            <person name="Haas B."/>
            <person name="Nusbaum C."/>
            <person name="Birren B."/>
        </authorList>
    </citation>
    <scope>NUCLEOTIDE SEQUENCE [LARGE SCALE GENOMIC DNA]</scope>
    <source>
        <strain evidence="2 3">JP610</strain>
    </source>
</reference>
<sequence length="157" mass="17585">MCVAVALLLLVTAGYETGFESSELHAVVVFKRGQVFTMDYISVWSKLRDKVEVGKIATSVIDSFCGNGLKAVGTRKRFEGSSNRLRYIRIIHGGGFVQGYLDSCSGGCMSDRRVLSEESERFGGGLKMGLRVMYRRGKRWVVDKRTRKVCGRRMVGW</sequence>
<name>A0A0L0FC72_9EUKA</name>
<proteinExistence type="predicted"/>
<gene>
    <name evidence="2" type="ORF">SARC_13074</name>
</gene>
<feature type="signal peptide" evidence="1">
    <location>
        <begin position="1"/>
        <end position="18"/>
    </location>
</feature>
<keyword evidence="3" id="KW-1185">Reference proteome</keyword>
<organism evidence="2 3">
    <name type="scientific">Sphaeroforma arctica JP610</name>
    <dbReference type="NCBI Taxonomy" id="667725"/>
    <lineage>
        <taxon>Eukaryota</taxon>
        <taxon>Ichthyosporea</taxon>
        <taxon>Ichthyophonida</taxon>
        <taxon>Sphaeroforma</taxon>
    </lineage>
</organism>